<dbReference type="PROSITE" id="PS00122">
    <property type="entry name" value="CARBOXYLESTERASE_B_1"/>
    <property type="match status" value="1"/>
</dbReference>
<dbReference type="GO" id="GO:0052689">
    <property type="term" value="F:carboxylic ester hydrolase activity"/>
    <property type="evidence" value="ECO:0007669"/>
    <property type="project" value="TreeGrafter"/>
</dbReference>
<dbReference type="PROSITE" id="PS00941">
    <property type="entry name" value="CARBOXYLESTERASE_B_2"/>
    <property type="match status" value="1"/>
</dbReference>
<feature type="chain" id="PRO_5041775804" description="Carboxylic ester hydrolase" evidence="3">
    <location>
        <begin position="19"/>
        <end position="553"/>
    </location>
</feature>
<reference evidence="5" key="1">
    <citation type="journal article" date="2023" name="IMA Fungus">
        <title>Comparative genomic study of the Penicillium genus elucidates a diverse pangenome and 15 lateral gene transfer events.</title>
        <authorList>
            <person name="Petersen C."/>
            <person name="Sorensen T."/>
            <person name="Nielsen M.R."/>
            <person name="Sondergaard T.E."/>
            <person name="Sorensen J.L."/>
            <person name="Fitzpatrick D.A."/>
            <person name="Frisvad J.C."/>
            <person name="Nielsen K.L."/>
        </authorList>
    </citation>
    <scope>NUCLEOTIDE SEQUENCE</scope>
    <source>
        <strain evidence="5">IBT 15450</strain>
    </source>
</reference>
<keyword evidence="2 3" id="KW-0378">Hydrolase</keyword>
<dbReference type="InterPro" id="IPR050654">
    <property type="entry name" value="AChE-related_enzymes"/>
</dbReference>
<sequence length="553" mass="61807">MKLLQWCILLSGINAIFAQEGAPLAATLNGTYSGLYLPDWDQDAFLGIRFAQPPVGDWRYRHPRSLNTSFEGIHDAKHYGYSCMQYVDQLNMSEDCLTLNVIRPAYPSPTPLPVLVWIYGGGLGVGTAADPQYNLSGIVKVGQDIEQPVIAVSINYRVNHWGFLQSQQTLIEGSSNAGLLDQRLAFQWIQENIAAFGGDPGRVILWGESAGAQSITYHMLSYDGRDDGLFHGAILESGGPTGCPVKDLAYWTVPFENLTRSVDCYSAGDHLSCLRSVDSAKLLAARQSQEWQGPLIDGEFLTGYPSQLLPQGKFIKVPLLTGANTDEGITFNPSYPPKPHKLLLETDKDLFDNFLAWRTYDLSPPTLKKLLELYPSDTCDEPPHSITNCSRFPSMGAQWRRAANIGGDMVMIAGRRKMCQVFSEAKQQVFNYRFDTRLWNRTELEGVVHFDNVAFSFQNISGLLGPSPEYDSHRRLSRAIGKAYIRFAYNFDPNPSGHSDESHEDIPYWPRYTVLNPRNMVLNASGSYVESDTYRREGISFLNSPEVSRELLG</sequence>
<gene>
    <name evidence="5" type="ORF">N7460_002954</name>
</gene>
<dbReference type="EC" id="3.1.1.-" evidence="3"/>
<dbReference type="PANTHER" id="PTHR43918">
    <property type="entry name" value="ACETYLCHOLINESTERASE"/>
    <property type="match status" value="1"/>
</dbReference>
<dbReference type="GO" id="GO:0017000">
    <property type="term" value="P:antibiotic biosynthetic process"/>
    <property type="evidence" value="ECO:0007669"/>
    <property type="project" value="UniProtKB-ARBA"/>
</dbReference>
<evidence type="ECO:0000259" key="4">
    <source>
        <dbReference type="Pfam" id="PF00135"/>
    </source>
</evidence>
<evidence type="ECO:0000313" key="5">
    <source>
        <dbReference type="EMBL" id="KAJ6052420.1"/>
    </source>
</evidence>
<dbReference type="GO" id="GO:0072330">
    <property type="term" value="P:monocarboxylic acid biosynthetic process"/>
    <property type="evidence" value="ECO:0007669"/>
    <property type="project" value="UniProtKB-ARBA"/>
</dbReference>
<dbReference type="InterPro" id="IPR019819">
    <property type="entry name" value="Carboxylesterase_B_CS"/>
</dbReference>
<evidence type="ECO:0000256" key="3">
    <source>
        <dbReference type="RuleBase" id="RU361235"/>
    </source>
</evidence>
<dbReference type="EMBL" id="JAQJZL010000002">
    <property type="protein sequence ID" value="KAJ6052420.1"/>
    <property type="molecule type" value="Genomic_DNA"/>
</dbReference>
<reference evidence="5" key="2">
    <citation type="submission" date="2023-01" db="EMBL/GenBank/DDBJ databases">
        <authorList>
            <person name="Petersen C."/>
        </authorList>
    </citation>
    <scope>NUCLEOTIDE SEQUENCE</scope>
    <source>
        <strain evidence="5">IBT 15450</strain>
    </source>
</reference>
<dbReference type="InterPro" id="IPR029058">
    <property type="entry name" value="AB_hydrolase_fold"/>
</dbReference>
<keyword evidence="6" id="KW-1185">Reference proteome</keyword>
<dbReference type="InterPro" id="IPR019826">
    <property type="entry name" value="Carboxylesterase_B_AS"/>
</dbReference>
<dbReference type="InterPro" id="IPR002018">
    <property type="entry name" value="CarbesteraseB"/>
</dbReference>
<evidence type="ECO:0000256" key="1">
    <source>
        <dbReference type="ARBA" id="ARBA00005964"/>
    </source>
</evidence>
<dbReference type="AlphaFoldDB" id="A0AAD6IKV2"/>
<dbReference type="PANTHER" id="PTHR43918:SF4">
    <property type="entry name" value="CARBOXYLIC ESTER HYDROLASE"/>
    <property type="match status" value="1"/>
</dbReference>
<evidence type="ECO:0000256" key="2">
    <source>
        <dbReference type="ARBA" id="ARBA00022801"/>
    </source>
</evidence>
<dbReference type="Gene3D" id="3.40.50.1820">
    <property type="entry name" value="alpha/beta hydrolase"/>
    <property type="match status" value="1"/>
</dbReference>
<name>A0AAD6IKV2_PENCN</name>
<feature type="domain" description="Carboxylesterase type B" evidence="4">
    <location>
        <begin position="29"/>
        <end position="526"/>
    </location>
</feature>
<proteinExistence type="inferred from homology"/>
<feature type="signal peptide" evidence="3">
    <location>
        <begin position="1"/>
        <end position="18"/>
    </location>
</feature>
<accession>A0AAD6IKV2</accession>
<protein>
    <recommendedName>
        <fullName evidence="3">Carboxylic ester hydrolase</fullName>
        <ecNumber evidence="3">3.1.1.-</ecNumber>
    </recommendedName>
</protein>
<dbReference type="Proteomes" id="UP001219568">
    <property type="component" value="Unassembled WGS sequence"/>
</dbReference>
<organism evidence="5 6">
    <name type="scientific">Penicillium canescens</name>
    <dbReference type="NCBI Taxonomy" id="5083"/>
    <lineage>
        <taxon>Eukaryota</taxon>
        <taxon>Fungi</taxon>
        <taxon>Dikarya</taxon>
        <taxon>Ascomycota</taxon>
        <taxon>Pezizomycotina</taxon>
        <taxon>Eurotiomycetes</taxon>
        <taxon>Eurotiomycetidae</taxon>
        <taxon>Eurotiales</taxon>
        <taxon>Aspergillaceae</taxon>
        <taxon>Penicillium</taxon>
    </lineage>
</organism>
<dbReference type="Pfam" id="PF00135">
    <property type="entry name" value="COesterase"/>
    <property type="match status" value="1"/>
</dbReference>
<comment type="caution">
    <text evidence="5">The sequence shown here is derived from an EMBL/GenBank/DDBJ whole genome shotgun (WGS) entry which is preliminary data.</text>
</comment>
<comment type="similarity">
    <text evidence="1 3">Belongs to the type-B carboxylesterase/lipase family.</text>
</comment>
<evidence type="ECO:0000313" key="6">
    <source>
        <dbReference type="Proteomes" id="UP001219568"/>
    </source>
</evidence>
<keyword evidence="3" id="KW-0732">Signal</keyword>
<dbReference type="SUPFAM" id="SSF53474">
    <property type="entry name" value="alpha/beta-Hydrolases"/>
    <property type="match status" value="1"/>
</dbReference>